<evidence type="ECO:0000313" key="8">
    <source>
        <dbReference type="EMBL" id="EGR32846.1"/>
    </source>
</evidence>
<dbReference type="eggNOG" id="KOG2556">
    <property type="taxonomic scope" value="Eukaryota"/>
</dbReference>
<dbReference type="RefSeq" id="XP_004036832.1">
    <property type="nucleotide sequence ID" value="XM_004036784.1"/>
</dbReference>
<dbReference type="Gene3D" id="3.90.132.10">
    <property type="entry name" value="Leishmanolysin , domain 2"/>
    <property type="match status" value="1"/>
</dbReference>
<keyword evidence="3 7" id="KW-0479">Metal-binding</keyword>
<dbReference type="GO" id="GO:0006508">
    <property type="term" value="P:proteolysis"/>
    <property type="evidence" value="ECO:0007669"/>
    <property type="project" value="UniProtKB-KW"/>
</dbReference>
<dbReference type="PANTHER" id="PTHR10942:SF0">
    <property type="entry name" value="LEISHMANOLYSIN-LIKE PEPTIDASE"/>
    <property type="match status" value="1"/>
</dbReference>
<name>G0QPK9_ICHMU</name>
<reference evidence="8 9" key="1">
    <citation type="submission" date="2011-07" db="EMBL/GenBank/DDBJ databases">
        <authorList>
            <person name="Coyne R."/>
            <person name="Brami D."/>
            <person name="Johnson J."/>
            <person name="Hostetler J."/>
            <person name="Hannick L."/>
            <person name="Clark T."/>
            <person name="Cassidy-Hanley D."/>
            <person name="Inman J."/>
        </authorList>
    </citation>
    <scope>NUCLEOTIDE SEQUENCE [LARGE SCALE GENOMIC DNA]</scope>
    <source>
        <strain evidence="8 9">G5</strain>
    </source>
</reference>
<accession>G0QPK9</accession>
<dbReference type="Proteomes" id="UP000008983">
    <property type="component" value="Unassembled WGS sequence"/>
</dbReference>
<evidence type="ECO:0000256" key="6">
    <source>
        <dbReference type="ARBA" id="ARBA00023049"/>
    </source>
</evidence>
<keyword evidence="5 7" id="KW-0862">Zinc</keyword>
<dbReference type="GO" id="GO:0046872">
    <property type="term" value="F:metal ion binding"/>
    <property type="evidence" value="ECO:0007669"/>
    <property type="project" value="UniProtKB-KW"/>
</dbReference>
<keyword evidence="2" id="KW-0645">Protease</keyword>
<feature type="binding site" evidence="7">
    <location>
        <position position="15"/>
    </location>
    <ligand>
        <name>Zn(2+)</name>
        <dbReference type="ChEBI" id="CHEBI:29105"/>
        <note>catalytic</note>
    </ligand>
</feature>
<proteinExistence type="inferred from homology"/>
<dbReference type="OrthoDB" id="527990at2759"/>
<gene>
    <name evidence="8" type="ORF">IMG5_069110</name>
</gene>
<protein>
    <submittedName>
        <fullName evidence="8">Leishmanolysin family protein, putative</fullName>
        <ecNumber evidence="8">3.4.24.36</ecNumber>
    </submittedName>
</protein>
<dbReference type="InParanoid" id="G0QPK9"/>
<dbReference type="InterPro" id="IPR001577">
    <property type="entry name" value="Peptidase_M8"/>
</dbReference>
<evidence type="ECO:0000313" key="9">
    <source>
        <dbReference type="Proteomes" id="UP000008983"/>
    </source>
</evidence>
<evidence type="ECO:0000256" key="5">
    <source>
        <dbReference type="ARBA" id="ARBA00022833"/>
    </source>
</evidence>
<dbReference type="EC" id="3.4.24.36" evidence="8"/>
<dbReference type="PANTHER" id="PTHR10942">
    <property type="entry name" value="LEISHMANOLYSIN-LIKE PEPTIDASE"/>
    <property type="match status" value="1"/>
</dbReference>
<comment type="cofactor">
    <cofactor evidence="7">
        <name>Zn(2+)</name>
        <dbReference type="ChEBI" id="CHEBI:29105"/>
    </cofactor>
    <text evidence="7">Binds 1 zinc ion per subunit.</text>
</comment>
<keyword evidence="4 8" id="KW-0378">Hydrolase</keyword>
<dbReference type="GO" id="GO:0005737">
    <property type="term" value="C:cytoplasm"/>
    <property type="evidence" value="ECO:0007669"/>
    <property type="project" value="TreeGrafter"/>
</dbReference>
<dbReference type="GO" id="GO:0004222">
    <property type="term" value="F:metalloendopeptidase activity"/>
    <property type="evidence" value="ECO:0007669"/>
    <property type="project" value="InterPro"/>
</dbReference>
<evidence type="ECO:0000256" key="7">
    <source>
        <dbReference type="PIRSR" id="PIRSR601577-2"/>
    </source>
</evidence>
<dbReference type="GO" id="GO:0016020">
    <property type="term" value="C:membrane"/>
    <property type="evidence" value="ECO:0007669"/>
    <property type="project" value="InterPro"/>
</dbReference>
<keyword evidence="6 7" id="KW-0482">Metalloprotease</keyword>
<dbReference type="AlphaFoldDB" id="G0QPK9"/>
<feature type="non-terminal residue" evidence="8">
    <location>
        <position position="269"/>
    </location>
</feature>
<evidence type="ECO:0000256" key="4">
    <source>
        <dbReference type="ARBA" id="ARBA00022801"/>
    </source>
</evidence>
<comment type="similarity">
    <text evidence="1">Belongs to the peptidase M8 family.</text>
</comment>
<evidence type="ECO:0000256" key="2">
    <source>
        <dbReference type="ARBA" id="ARBA00022670"/>
    </source>
</evidence>
<dbReference type="STRING" id="857967.G0QPK9"/>
<dbReference type="Pfam" id="PF01457">
    <property type="entry name" value="Peptidase_M8"/>
    <property type="match status" value="1"/>
</dbReference>
<evidence type="ECO:0000256" key="3">
    <source>
        <dbReference type="ARBA" id="ARBA00022723"/>
    </source>
</evidence>
<dbReference type="GeneID" id="14909016"/>
<organism evidence="8 9">
    <name type="scientific">Ichthyophthirius multifiliis</name>
    <name type="common">White spot disease agent</name>
    <name type="synonym">Ich</name>
    <dbReference type="NCBI Taxonomy" id="5932"/>
    <lineage>
        <taxon>Eukaryota</taxon>
        <taxon>Sar</taxon>
        <taxon>Alveolata</taxon>
        <taxon>Ciliophora</taxon>
        <taxon>Intramacronucleata</taxon>
        <taxon>Oligohymenophorea</taxon>
        <taxon>Hymenostomatida</taxon>
        <taxon>Ophryoglenina</taxon>
        <taxon>Ichthyophthirius</taxon>
    </lineage>
</organism>
<dbReference type="EMBL" id="GL983566">
    <property type="protein sequence ID" value="EGR32846.1"/>
    <property type="molecule type" value="Genomic_DNA"/>
</dbReference>
<evidence type="ECO:0000256" key="1">
    <source>
        <dbReference type="ARBA" id="ARBA00005860"/>
    </source>
</evidence>
<dbReference type="GO" id="GO:0007155">
    <property type="term" value="P:cell adhesion"/>
    <property type="evidence" value="ECO:0007669"/>
    <property type="project" value="InterPro"/>
</dbReference>
<keyword evidence="9" id="KW-1185">Reference proteome</keyword>
<dbReference type="SUPFAM" id="SSF55486">
    <property type="entry name" value="Metalloproteases ('zincins'), catalytic domain"/>
    <property type="match status" value="1"/>
</dbReference>
<sequence>MQLENEGSSGSINSHWERTVIYNEMMTGDEVYDSVLSIFTIALLKDTGFYPEVNENMADNTFWGKGKGCDFLENACQSKVGYPEFPKQNSQVLCSFEYDGIGISGPLELGDGCYLINIYQNRQCSNPYVIQQQYDKNQESNKLSNYSTQSKCFKSTAKKQNSVKLYTMILNLDVTNSNVPPMLLKYLLFSPILIQKFYVEKENKIYKRISIQVAQKLKVKSHALKITKDSVIILLYVRISVLKKEFVLTVNASANPDSEELIVLQIAPE</sequence>